<feature type="domain" description="HTH tetR-type" evidence="4">
    <location>
        <begin position="19"/>
        <end position="78"/>
    </location>
</feature>
<feature type="region of interest" description="Disordered" evidence="3">
    <location>
        <begin position="1"/>
        <end position="20"/>
    </location>
</feature>
<dbReference type="Pfam" id="PF17925">
    <property type="entry name" value="TetR_C_20"/>
    <property type="match status" value="1"/>
</dbReference>
<evidence type="ECO:0000256" key="3">
    <source>
        <dbReference type="SAM" id="MobiDB-lite"/>
    </source>
</evidence>
<dbReference type="InterPro" id="IPR009057">
    <property type="entry name" value="Homeodomain-like_sf"/>
</dbReference>
<dbReference type="InterPro" id="IPR041642">
    <property type="entry name" value="KstR_C"/>
</dbReference>
<dbReference type="EMBL" id="JBGEHV010000110">
    <property type="protein sequence ID" value="MEY8043601.1"/>
    <property type="molecule type" value="Genomic_DNA"/>
</dbReference>
<dbReference type="PANTHER" id="PTHR30055">
    <property type="entry name" value="HTH-TYPE TRANSCRIPTIONAL REGULATOR RUTR"/>
    <property type="match status" value="1"/>
</dbReference>
<keyword evidence="6" id="KW-1185">Reference proteome</keyword>
<dbReference type="Pfam" id="PF00440">
    <property type="entry name" value="TetR_N"/>
    <property type="match status" value="1"/>
</dbReference>
<feature type="DNA-binding region" description="H-T-H motif" evidence="2">
    <location>
        <begin position="41"/>
        <end position="60"/>
    </location>
</feature>
<reference evidence="5 6" key="1">
    <citation type="submission" date="2024-08" db="EMBL/GenBank/DDBJ databases">
        <title>Genome mining of Saccharopolyspora cebuensis PGLac3 from Nigerian medicinal plant.</title>
        <authorList>
            <person name="Ezeobiora C.E."/>
            <person name="Igbokwe N.H."/>
            <person name="Amin D.H."/>
            <person name="Mendie U.E."/>
        </authorList>
    </citation>
    <scope>NUCLEOTIDE SEQUENCE [LARGE SCALE GENOMIC DNA]</scope>
    <source>
        <strain evidence="5 6">PGLac3</strain>
    </source>
</reference>
<dbReference type="InterPro" id="IPR001647">
    <property type="entry name" value="HTH_TetR"/>
</dbReference>
<dbReference type="Proteomes" id="UP001564626">
    <property type="component" value="Unassembled WGS sequence"/>
</dbReference>
<dbReference type="SUPFAM" id="SSF46689">
    <property type="entry name" value="Homeodomain-like"/>
    <property type="match status" value="1"/>
</dbReference>
<keyword evidence="1 2" id="KW-0238">DNA-binding</keyword>
<evidence type="ECO:0000256" key="1">
    <source>
        <dbReference type="ARBA" id="ARBA00023125"/>
    </source>
</evidence>
<name>A0ABV4CUZ0_9PSEU</name>
<evidence type="ECO:0000313" key="5">
    <source>
        <dbReference type="EMBL" id="MEY8043601.1"/>
    </source>
</evidence>
<evidence type="ECO:0000256" key="2">
    <source>
        <dbReference type="PROSITE-ProRule" id="PRU00335"/>
    </source>
</evidence>
<dbReference type="InterPro" id="IPR050109">
    <property type="entry name" value="HTH-type_TetR-like_transc_reg"/>
</dbReference>
<dbReference type="PROSITE" id="PS50977">
    <property type="entry name" value="HTH_TETR_2"/>
    <property type="match status" value="1"/>
</dbReference>
<sequence length="208" mass="22134">MPRTAEGRPAAEPSSPGQRARRRKILDAAARLGAAEGIDVQMHQVARLSGVALGTLYRYFPSKTHLFVGVLAQRTDRMAEALGRRTPVSADPVERVVDLLARATRSLLRTPRLANAMIQSNNTADPSVVTESAAIDAEVSAMLLRAAGIGDPTDRERVLVRLLQHAWYGILQTNLNGRSSVAAAEADLRLACRALLGPLAERGAGGGA</sequence>
<organism evidence="5 6">
    <name type="scientific">Saccharopolyspora cebuensis</name>
    <dbReference type="NCBI Taxonomy" id="418759"/>
    <lineage>
        <taxon>Bacteria</taxon>
        <taxon>Bacillati</taxon>
        <taxon>Actinomycetota</taxon>
        <taxon>Actinomycetes</taxon>
        <taxon>Pseudonocardiales</taxon>
        <taxon>Pseudonocardiaceae</taxon>
        <taxon>Saccharopolyspora</taxon>
    </lineage>
</organism>
<evidence type="ECO:0000259" key="4">
    <source>
        <dbReference type="PROSITE" id="PS50977"/>
    </source>
</evidence>
<proteinExistence type="predicted"/>
<dbReference type="PRINTS" id="PR00455">
    <property type="entry name" value="HTHTETR"/>
</dbReference>
<comment type="caution">
    <text evidence="5">The sequence shown here is derived from an EMBL/GenBank/DDBJ whole genome shotgun (WGS) entry which is preliminary data.</text>
</comment>
<protein>
    <submittedName>
        <fullName evidence="5">TetR family transcriptional regulator</fullName>
    </submittedName>
</protein>
<dbReference type="Gene3D" id="1.10.357.10">
    <property type="entry name" value="Tetracycline Repressor, domain 2"/>
    <property type="match status" value="1"/>
</dbReference>
<gene>
    <name evidence="5" type="ORF">AB8O55_29695</name>
</gene>
<evidence type="ECO:0000313" key="6">
    <source>
        <dbReference type="Proteomes" id="UP001564626"/>
    </source>
</evidence>
<accession>A0ABV4CUZ0</accession>
<dbReference type="RefSeq" id="WP_345364005.1">
    <property type="nucleotide sequence ID" value="NZ_BAABII010000010.1"/>
</dbReference>
<dbReference type="PANTHER" id="PTHR30055:SF242">
    <property type="entry name" value="HTH-TYPE TRANSCRIPTIONAL REPRESSOR KSTR"/>
    <property type="match status" value="1"/>
</dbReference>